<dbReference type="Proteomes" id="UP000541470">
    <property type="component" value="Unassembled WGS sequence"/>
</dbReference>
<keyword evidence="2" id="KW-1185">Reference proteome</keyword>
<evidence type="ECO:0000313" key="1">
    <source>
        <dbReference type="EMBL" id="NML73577.1"/>
    </source>
</evidence>
<dbReference type="AlphaFoldDB" id="A0A7Y0AUH6"/>
<accession>A0A7Y0AUH6</accession>
<proteinExistence type="predicted"/>
<comment type="caution">
    <text evidence="1">The sequence shown here is derived from an EMBL/GenBank/DDBJ whole genome shotgun (WGS) entry which is preliminary data.</text>
</comment>
<name>A0A7Y0AUH6_9HYPH</name>
<organism evidence="1 2">
    <name type="scientific">Rhizobium terricola</name>
    <dbReference type="NCBI Taxonomy" id="2728849"/>
    <lineage>
        <taxon>Bacteria</taxon>
        <taxon>Pseudomonadati</taxon>
        <taxon>Pseudomonadota</taxon>
        <taxon>Alphaproteobacteria</taxon>
        <taxon>Hyphomicrobiales</taxon>
        <taxon>Rhizobiaceae</taxon>
        <taxon>Rhizobium/Agrobacterium group</taxon>
        <taxon>Rhizobium</taxon>
    </lineage>
</organism>
<evidence type="ECO:0000313" key="2">
    <source>
        <dbReference type="Proteomes" id="UP000541470"/>
    </source>
</evidence>
<sequence length="67" mass="7330">MPTGGTTGHSHEHSAAVEEAAIWFADQKEPPRPAVPVLRDRFGLSTLEATEALAMAQRFRIVRKAFA</sequence>
<reference evidence="1 2" key="1">
    <citation type="submission" date="2020-04" db="EMBL/GenBank/DDBJ databases">
        <title>Rhizobium sp. S-51 isolated from soil.</title>
        <authorList>
            <person name="Dahal R.H."/>
        </authorList>
    </citation>
    <scope>NUCLEOTIDE SEQUENCE [LARGE SCALE GENOMIC DNA]</scope>
    <source>
        <strain evidence="1 2">S-51</strain>
    </source>
</reference>
<protein>
    <submittedName>
        <fullName evidence="1">Uncharacterized protein</fullName>
    </submittedName>
</protein>
<gene>
    <name evidence="1" type="ORF">HHL25_05490</name>
</gene>
<dbReference type="EMBL" id="JABBGK010000001">
    <property type="protein sequence ID" value="NML73577.1"/>
    <property type="molecule type" value="Genomic_DNA"/>
</dbReference>